<dbReference type="PANTHER" id="PTHR32141">
    <property type="match status" value="1"/>
</dbReference>
<evidence type="ECO:0000313" key="4">
    <source>
        <dbReference type="Proteomes" id="UP001210211"/>
    </source>
</evidence>
<sequence length="470" mass="53105">MGRTKSINRKKKKAKGGGDHLAPSPELVDDLINTLPDCLIQSILSLLPLKDAARASLVSTRWHRLWTSAPLCIDDSSLHRQPYALALGSVNVWCRRAVIDVISNHQGPIRSCRLTRFDHPLFHVTVGGLLKILNDKHIQELSLSFSNLHAKTGYLLPSTFFSCNTLLKLNLYFCCLPKIVSLPIFPKIKEVVLTFVSINDSFITLFLSSPSLEKLHLYKCSGYQCIVISSPNLMELVVKDQARLFGHVKEVTVEHAPNLKSLVLSETATMGTFLKIKHAPKLTLLGFICLDLVNLQIDDSTFKRESRSSDIVLCGPRTVLPSVKSLAVRVNFSDEKQLLLMSSILHCFPFLETLDVKLVNRMTANEINMESLWVEEGPFSFLNHLKQVTLKGFSEHRAVVTFANFLILNALVLKEIALLCSTVDLCYKKNWFEKRCHELRYKERASPLKIEFLEDWGAHPKFASWNLVLD</sequence>
<protein>
    <recommendedName>
        <fullName evidence="2">F-box domain-containing protein</fullName>
    </recommendedName>
</protein>
<dbReference type="InterPro" id="IPR001810">
    <property type="entry name" value="F-box_dom"/>
</dbReference>
<dbReference type="InterPro" id="IPR053781">
    <property type="entry name" value="F-box_AtFBL13-like"/>
</dbReference>
<dbReference type="PROSITE" id="PS50181">
    <property type="entry name" value="FBOX"/>
    <property type="match status" value="1"/>
</dbReference>
<dbReference type="Pfam" id="PF08387">
    <property type="entry name" value="FBD"/>
    <property type="match status" value="1"/>
</dbReference>
<dbReference type="InterPro" id="IPR055411">
    <property type="entry name" value="LRR_FXL15/At3g58940/PEG3-like"/>
</dbReference>
<reference evidence="3 4" key="1">
    <citation type="journal article" date="2022" name="Cell">
        <title>Repeat-based holocentromeres influence genome architecture and karyotype evolution.</title>
        <authorList>
            <person name="Hofstatter P.G."/>
            <person name="Thangavel G."/>
            <person name="Lux T."/>
            <person name="Neumann P."/>
            <person name="Vondrak T."/>
            <person name="Novak P."/>
            <person name="Zhang M."/>
            <person name="Costa L."/>
            <person name="Castellani M."/>
            <person name="Scott A."/>
            <person name="Toegelov H."/>
            <person name="Fuchs J."/>
            <person name="Mata-Sucre Y."/>
            <person name="Dias Y."/>
            <person name="Vanzela A.L.L."/>
            <person name="Huettel B."/>
            <person name="Almeida C.C.S."/>
            <person name="Simkova H."/>
            <person name="Souza G."/>
            <person name="Pedrosa-Harand A."/>
            <person name="Macas J."/>
            <person name="Mayer K.F.X."/>
            <person name="Houben A."/>
            <person name="Marques A."/>
        </authorList>
    </citation>
    <scope>NUCLEOTIDE SEQUENCE [LARGE SCALE GENOMIC DNA]</scope>
    <source>
        <strain evidence="3">RhyTen1mFocal</strain>
    </source>
</reference>
<dbReference type="Gene3D" id="3.80.10.10">
    <property type="entry name" value="Ribonuclease Inhibitor"/>
    <property type="match status" value="1"/>
</dbReference>
<dbReference type="Pfam" id="PF00646">
    <property type="entry name" value="F-box"/>
    <property type="match status" value="1"/>
</dbReference>
<dbReference type="InterPro" id="IPR055302">
    <property type="entry name" value="F-box_dom-containing"/>
</dbReference>
<dbReference type="Pfam" id="PF24758">
    <property type="entry name" value="LRR_At5g56370"/>
    <property type="match status" value="1"/>
</dbReference>
<gene>
    <name evidence="3" type="ORF">LUZ61_003672</name>
</gene>
<evidence type="ECO:0000313" key="3">
    <source>
        <dbReference type="EMBL" id="KAJ3699967.1"/>
    </source>
</evidence>
<keyword evidence="4" id="KW-1185">Reference proteome</keyword>
<feature type="region of interest" description="Disordered" evidence="1">
    <location>
        <begin position="1"/>
        <end position="21"/>
    </location>
</feature>
<dbReference type="PANTHER" id="PTHR32141:SF179">
    <property type="entry name" value="F-BOX DOMAIN-CONTAINING PROTEIN"/>
    <property type="match status" value="1"/>
</dbReference>
<dbReference type="InterPro" id="IPR036047">
    <property type="entry name" value="F-box-like_dom_sf"/>
</dbReference>
<dbReference type="EMBL" id="JAMRDG010000001">
    <property type="protein sequence ID" value="KAJ3699967.1"/>
    <property type="molecule type" value="Genomic_DNA"/>
</dbReference>
<organism evidence="3 4">
    <name type="scientific">Rhynchospora tenuis</name>
    <dbReference type="NCBI Taxonomy" id="198213"/>
    <lineage>
        <taxon>Eukaryota</taxon>
        <taxon>Viridiplantae</taxon>
        <taxon>Streptophyta</taxon>
        <taxon>Embryophyta</taxon>
        <taxon>Tracheophyta</taxon>
        <taxon>Spermatophyta</taxon>
        <taxon>Magnoliopsida</taxon>
        <taxon>Liliopsida</taxon>
        <taxon>Poales</taxon>
        <taxon>Cyperaceae</taxon>
        <taxon>Cyperoideae</taxon>
        <taxon>Rhynchosporeae</taxon>
        <taxon>Rhynchospora</taxon>
    </lineage>
</organism>
<proteinExistence type="predicted"/>
<dbReference type="AlphaFoldDB" id="A0AAD5ZLA2"/>
<dbReference type="CDD" id="cd22160">
    <property type="entry name" value="F-box_AtFBL13-like"/>
    <property type="match status" value="1"/>
</dbReference>
<dbReference type="Proteomes" id="UP001210211">
    <property type="component" value="Unassembled WGS sequence"/>
</dbReference>
<accession>A0AAD5ZLA2</accession>
<evidence type="ECO:0000256" key="1">
    <source>
        <dbReference type="SAM" id="MobiDB-lite"/>
    </source>
</evidence>
<feature type="compositionally biased region" description="Basic residues" evidence="1">
    <location>
        <begin position="1"/>
        <end position="15"/>
    </location>
</feature>
<comment type="caution">
    <text evidence="3">The sequence shown here is derived from an EMBL/GenBank/DDBJ whole genome shotgun (WGS) entry which is preliminary data.</text>
</comment>
<dbReference type="SUPFAM" id="SSF81383">
    <property type="entry name" value="F-box domain"/>
    <property type="match status" value="1"/>
</dbReference>
<dbReference type="InterPro" id="IPR032675">
    <property type="entry name" value="LRR_dom_sf"/>
</dbReference>
<evidence type="ECO:0000259" key="2">
    <source>
        <dbReference type="PROSITE" id="PS50181"/>
    </source>
</evidence>
<dbReference type="SUPFAM" id="SSF52047">
    <property type="entry name" value="RNI-like"/>
    <property type="match status" value="1"/>
</dbReference>
<dbReference type="InterPro" id="IPR006566">
    <property type="entry name" value="FBD"/>
</dbReference>
<feature type="domain" description="F-box" evidence="2">
    <location>
        <begin position="29"/>
        <end position="65"/>
    </location>
</feature>
<name>A0AAD5ZLA2_9POAL</name>
<dbReference type="SMART" id="SM00256">
    <property type="entry name" value="FBOX"/>
    <property type="match status" value="1"/>
</dbReference>
<dbReference type="Gene3D" id="1.20.1280.50">
    <property type="match status" value="1"/>
</dbReference>